<accession>A0A932MMW9</accession>
<name>A0A932MMW9_UNCTE</name>
<feature type="compositionally biased region" description="Basic and acidic residues" evidence="1">
    <location>
        <begin position="130"/>
        <end position="153"/>
    </location>
</feature>
<evidence type="ECO:0000313" key="3">
    <source>
        <dbReference type="Proteomes" id="UP000782312"/>
    </source>
</evidence>
<dbReference type="AlphaFoldDB" id="A0A932MMW9"/>
<protein>
    <submittedName>
        <fullName evidence="2">Uncharacterized protein</fullName>
    </submittedName>
</protein>
<gene>
    <name evidence="2" type="ORF">HYZ11_06085</name>
</gene>
<sequence length="193" mass="20924">MMRLEKMRTLIRILCFMLLASPFGLERAGAENPALLKSDCSPREAPWHSTTVENLRLESSILHERVMTIATHGCSDMQSISELELGSVRGGESGDASFTPPEAAKEQDPSLGGADAAPESSISEVPPANGEKKRVRVEIKRNTASVRNEERNTRLSTFRDVALVPTFGPSFGTGSPTPNGFSSRLIQNTAPTR</sequence>
<comment type="caution">
    <text evidence="2">The sequence shown here is derived from an EMBL/GenBank/DDBJ whole genome shotgun (WGS) entry which is preliminary data.</text>
</comment>
<evidence type="ECO:0000256" key="1">
    <source>
        <dbReference type="SAM" id="MobiDB-lite"/>
    </source>
</evidence>
<dbReference type="EMBL" id="JACPUR010000016">
    <property type="protein sequence ID" value="MBI3127153.1"/>
    <property type="molecule type" value="Genomic_DNA"/>
</dbReference>
<feature type="compositionally biased region" description="Polar residues" evidence="1">
    <location>
        <begin position="172"/>
        <end position="193"/>
    </location>
</feature>
<feature type="region of interest" description="Disordered" evidence="1">
    <location>
        <begin position="87"/>
        <end position="153"/>
    </location>
</feature>
<organism evidence="2 3">
    <name type="scientific">Tectimicrobiota bacterium</name>
    <dbReference type="NCBI Taxonomy" id="2528274"/>
    <lineage>
        <taxon>Bacteria</taxon>
        <taxon>Pseudomonadati</taxon>
        <taxon>Nitrospinota/Tectimicrobiota group</taxon>
        <taxon>Candidatus Tectimicrobiota</taxon>
    </lineage>
</organism>
<feature type="region of interest" description="Disordered" evidence="1">
    <location>
        <begin position="169"/>
        <end position="193"/>
    </location>
</feature>
<evidence type="ECO:0000313" key="2">
    <source>
        <dbReference type="EMBL" id="MBI3127153.1"/>
    </source>
</evidence>
<dbReference type="Proteomes" id="UP000782312">
    <property type="component" value="Unassembled WGS sequence"/>
</dbReference>
<proteinExistence type="predicted"/>
<reference evidence="2" key="1">
    <citation type="submission" date="2020-07" db="EMBL/GenBank/DDBJ databases">
        <title>Huge and variable diversity of episymbiotic CPR bacteria and DPANN archaea in groundwater ecosystems.</title>
        <authorList>
            <person name="He C.Y."/>
            <person name="Keren R."/>
            <person name="Whittaker M."/>
            <person name="Farag I.F."/>
            <person name="Doudna J."/>
            <person name="Cate J.H.D."/>
            <person name="Banfield J.F."/>
        </authorList>
    </citation>
    <scope>NUCLEOTIDE SEQUENCE</scope>
    <source>
        <strain evidence="2">NC_groundwater_763_Ag_S-0.2um_68_21</strain>
    </source>
</reference>